<dbReference type="AlphaFoldDB" id="A0A023G1A3"/>
<accession>A0A023G1A3</accession>
<reference evidence="2" key="1">
    <citation type="submission" date="2014-03" db="EMBL/GenBank/DDBJ databases">
        <title>The sialotranscriptome of Amblyomma triste, Amblyomma parvum and Amblyomma cajennense ticks, uncovered by 454-based RNA-seq.</title>
        <authorList>
            <person name="Garcia G.R."/>
            <person name="Gardinassi L.G."/>
            <person name="Ribeiro J.M."/>
            <person name="Anatriello E."/>
            <person name="Ferreira B.R."/>
            <person name="Moreira H.N."/>
            <person name="Mafra C."/>
            <person name="Olegario M.M."/>
            <person name="Szabo P.J."/>
            <person name="Miranda-Santos I.K."/>
            <person name="Maruyama S.R."/>
        </authorList>
    </citation>
    <scope>NUCLEOTIDE SEQUENCE</scope>
    <source>
        <strain evidence="2">Mato Grasso do Sul</strain>
        <tissue evidence="2">Salivary glands</tissue>
    </source>
</reference>
<protein>
    <submittedName>
        <fullName evidence="2">Putative secreted protein</fullName>
    </submittedName>
</protein>
<evidence type="ECO:0000313" key="2">
    <source>
        <dbReference type="EMBL" id="JAC27946.1"/>
    </source>
</evidence>
<name>A0A023G1A3_AMBTT</name>
<keyword evidence="1" id="KW-0732">Signal</keyword>
<evidence type="ECO:0000256" key="1">
    <source>
        <dbReference type="SAM" id="SignalP"/>
    </source>
</evidence>
<feature type="signal peptide" evidence="1">
    <location>
        <begin position="1"/>
        <end position="16"/>
    </location>
</feature>
<dbReference type="EMBL" id="GBBM01007472">
    <property type="protein sequence ID" value="JAC27946.1"/>
    <property type="molecule type" value="mRNA"/>
</dbReference>
<sequence>MFLFIFFLFTPCQCAGKGENVHEKRKKKWMQIHRLLHVSNAFAAILCGATTWSKQREIDYRRGGGEMLDFTEHRTGNCACVARTLSNVVPKALLYCFQRCLALASCGTREGSEVVAVASQLYKSSNLSRACTDWPTWVALLTKMYSQWGAFLCS</sequence>
<organism evidence="2">
    <name type="scientific">Amblyomma triste</name>
    <name type="common">Neotropical tick</name>
    <dbReference type="NCBI Taxonomy" id="251400"/>
    <lineage>
        <taxon>Eukaryota</taxon>
        <taxon>Metazoa</taxon>
        <taxon>Ecdysozoa</taxon>
        <taxon>Arthropoda</taxon>
        <taxon>Chelicerata</taxon>
        <taxon>Arachnida</taxon>
        <taxon>Acari</taxon>
        <taxon>Parasitiformes</taxon>
        <taxon>Ixodida</taxon>
        <taxon>Ixodoidea</taxon>
        <taxon>Ixodidae</taxon>
        <taxon>Amblyomminae</taxon>
        <taxon>Amblyomma</taxon>
    </lineage>
</organism>
<proteinExistence type="evidence at transcript level"/>
<feature type="chain" id="PRO_5001521496" evidence="1">
    <location>
        <begin position="17"/>
        <end position="154"/>
    </location>
</feature>